<reference evidence="1" key="1">
    <citation type="journal article" date="2021" name="Sci. Rep.">
        <title>Diploid genomic architecture of Nitzschia inconspicua, an elite biomass production diatom.</title>
        <authorList>
            <person name="Oliver A."/>
            <person name="Podell S."/>
            <person name="Pinowska A."/>
            <person name="Traller J.C."/>
            <person name="Smith S.R."/>
            <person name="McClure R."/>
            <person name="Beliaev A."/>
            <person name="Bohutskyi P."/>
            <person name="Hill E.A."/>
            <person name="Rabines A."/>
            <person name="Zheng H."/>
            <person name="Allen L.Z."/>
            <person name="Kuo A."/>
            <person name="Grigoriev I.V."/>
            <person name="Allen A.E."/>
            <person name="Hazlebeck D."/>
            <person name="Allen E.E."/>
        </authorList>
    </citation>
    <scope>NUCLEOTIDE SEQUENCE</scope>
    <source>
        <strain evidence="1">Hildebrandi</strain>
    </source>
</reference>
<dbReference type="AlphaFoldDB" id="A0A9K3LXI4"/>
<evidence type="ECO:0000313" key="1">
    <source>
        <dbReference type="EMBL" id="KAG7369952.1"/>
    </source>
</evidence>
<gene>
    <name evidence="1" type="ORF">IV203_027698</name>
</gene>
<dbReference type="Proteomes" id="UP000693970">
    <property type="component" value="Unassembled WGS sequence"/>
</dbReference>
<sequence>MKRKAQDIIYAAVVEAHVEDQCNKRHDPLLKLYYGRPLYINHNEDVAGCVANGAICEFRGVKPKPAVSQKDFETFIIDGYHVNCVSITQVDSLLVNMLDGCKGGNKETIIELSPKVIYASAKFPVPFTGPITKNSMRTRRRISFEQFPVNCANARTVHKLQGRSIHHLVVSAWDYTDNWIYVCLSRCRTMKGLFLREPLNPSKTKGMAEETPCAVEIAIIVDASSTRLYSTIRVNKTTSSRYKSVSFPRKKHRIEVAGQQPRVWNPYARKMPAILVLILKVMAIATIGGNFAIERYADWKTAQMAKIAVVGKLIEPKEREDDSTEPPWTVTRLRKTICQGSGVVENLEYRNAWNQWLGTASPAAKPNSIQILDPGVYRFAYRSYVNYEEAGAIRKRLWHLPTLVWGYVQPTPGVVVITENHDGNNGILPQTHQMSAICKEFVRFRWRTILHIEWTGHWDPPTKSLYWTSSKMTVYKRKLQWWNVLWKPLSVRDVQNNTTGTSVSRDIIDRPERAEELRKIPWEVVKAEDGMIAFRRGDIGMLVYDRIPN</sequence>
<comment type="caution">
    <text evidence="1">The sequence shown here is derived from an EMBL/GenBank/DDBJ whole genome shotgun (WGS) entry which is preliminary data.</text>
</comment>
<protein>
    <submittedName>
        <fullName evidence="1">AAA ATPase domain containing protein</fullName>
    </submittedName>
</protein>
<organism evidence="1 2">
    <name type="scientific">Nitzschia inconspicua</name>
    <dbReference type="NCBI Taxonomy" id="303405"/>
    <lineage>
        <taxon>Eukaryota</taxon>
        <taxon>Sar</taxon>
        <taxon>Stramenopiles</taxon>
        <taxon>Ochrophyta</taxon>
        <taxon>Bacillariophyta</taxon>
        <taxon>Bacillariophyceae</taxon>
        <taxon>Bacillariophycidae</taxon>
        <taxon>Bacillariales</taxon>
        <taxon>Bacillariaceae</taxon>
        <taxon>Nitzschia</taxon>
    </lineage>
</organism>
<accession>A0A9K3LXI4</accession>
<keyword evidence="2" id="KW-1185">Reference proteome</keyword>
<proteinExistence type="predicted"/>
<dbReference type="OrthoDB" id="10668812at2759"/>
<dbReference type="EMBL" id="JAGRRH010000005">
    <property type="protein sequence ID" value="KAG7369952.1"/>
    <property type="molecule type" value="Genomic_DNA"/>
</dbReference>
<evidence type="ECO:0000313" key="2">
    <source>
        <dbReference type="Proteomes" id="UP000693970"/>
    </source>
</evidence>
<reference evidence="1" key="2">
    <citation type="submission" date="2021-04" db="EMBL/GenBank/DDBJ databases">
        <authorList>
            <person name="Podell S."/>
        </authorList>
    </citation>
    <scope>NUCLEOTIDE SEQUENCE</scope>
    <source>
        <strain evidence="1">Hildebrandi</strain>
    </source>
</reference>
<name>A0A9K3LXI4_9STRA</name>